<keyword evidence="3" id="KW-1185">Reference proteome</keyword>
<organism evidence="2 3">
    <name type="scientific">Gaiella occulta</name>
    <dbReference type="NCBI Taxonomy" id="1002870"/>
    <lineage>
        <taxon>Bacteria</taxon>
        <taxon>Bacillati</taxon>
        <taxon>Actinomycetota</taxon>
        <taxon>Thermoleophilia</taxon>
        <taxon>Gaiellales</taxon>
        <taxon>Gaiellaceae</taxon>
        <taxon>Gaiella</taxon>
    </lineage>
</organism>
<proteinExistence type="predicted"/>
<feature type="chain" id="PRO_5029530803" description="DUF3179 domain-containing protein" evidence="1">
    <location>
        <begin position="23"/>
        <end position="368"/>
    </location>
</feature>
<evidence type="ECO:0000256" key="1">
    <source>
        <dbReference type="SAM" id="SignalP"/>
    </source>
</evidence>
<reference evidence="2 3" key="1">
    <citation type="submission" date="2018-07" db="EMBL/GenBank/DDBJ databases">
        <title>High-quality-draft genome sequence of Gaiella occulta.</title>
        <authorList>
            <person name="Severino R."/>
            <person name="Froufe H.J.C."/>
            <person name="Rainey F.A."/>
            <person name="Barroso C."/>
            <person name="Albuquerque L."/>
            <person name="Lobo-Da-Cunha A."/>
            <person name="Da Costa M.S."/>
            <person name="Egas C."/>
        </authorList>
    </citation>
    <scope>NUCLEOTIDE SEQUENCE [LARGE SCALE GENOMIC DNA]</scope>
    <source>
        <strain evidence="2 3">F2-233</strain>
    </source>
</reference>
<evidence type="ECO:0000313" key="2">
    <source>
        <dbReference type="EMBL" id="RDI73993.1"/>
    </source>
</evidence>
<dbReference type="Proteomes" id="UP000254134">
    <property type="component" value="Unassembled WGS sequence"/>
</dbReference>
<gene>
    <name evidence="2" type="ORF">Gocc_2090</name>
</gene>
<sequence length="368" mass="39757">MPRRRTLITLLLAVAVLAGAGAAVLVATRDGAPSEEDVLDSIGKALATTPLPNVGLGEGSPPPPAALKAGWKTDFGKHSVPFTEIQSGGPPKDGIPAIDAPRFVAVGDARFLRDREPVIALDLNGEVRAYPIQILIWHEIVNDDFGGTPLAVTFCPLCNTAIVFDRRIGGRVLDFGTTGNLRNSDLVMYDRQTESWWQQFGGEAIVGALTGTKLKQLPARIVSWAQFRRENPDGKVLSRQTGYQRSYGDNPYVGYDDASSPPFFAAANAGDDRLPPKERVVYLEDKGQAVVVPFSLLRKRRQVTVELGARRLDVRWTPGVASALGDSTIANGADVGSAQVLENGKAVPFDEPFWFSVAAFRPDARIVR</sequence>
<protein>
    <recommendedName>
        <fullName evidence="4">DUF3179 domain-containing protein</fullName>
    </recommendedName>
</protein>
<dbReference type="RefSeq" id="WP_114796524.1">
    <property type="nucleotide sequence ID" value="NZ_QQZY01000005.1"/>
</dbReference>
<dbReference type="OrthoDB" id="9811352at2"/>
<evidence type="ECO:0000313" key="3">
    <source>
        <dbReference type="Proteomes" id="UP000254134"/>
    </source>
</evidence>
<dbReference type="AlphaFoldDB" id="A0A7M2YV48"/>
<dbReference type="InterPro" id="IPR021516">
    <property type="entry name" value="DUF3179"/>
</dbReference>
<name>A0A7M2YV48_9ACTN</name>
<dbReference type="EMBL" id="QQZY01000005">
    <property type="protein sequence ID" value="RDI73993.1"/>
    <property type="molecule type" value="Genomic_DNA"/>
</dbReference>
<accession>A0A7M2YV48</accession>
<evidence type="ECO:0008006" key="4">
    <source>
        <dbReference type="Google" id="ProtNLM"/>
    </source>
</evidence>
<reference evidence="3" key="2">
    <citation type="journal article" date="2019" name="MicrobiologyOpen">
        <title>High-quality draft genome sequence of Gaiella occulta isolated from a 150 meter deep mineral water borehole and comparison with the genome sequences of other deep-branching lineages of the phylum Actinobacteria.</title>
        <authorList>
            <person name="Severino R."/>
            <person name="Froufe H.J.C."/>
            <person name="Barroso C."/>
            <person name="Albuquerque L."/>
            <person name="Lobo-da-Cunha A."/>
            <person name="da Costa M.S."/>
            <person name="Egas C."/>
        </authorList>
    </citation>
    <scope>NUCLEOTIDE SEQUENCE [LARGE SCALE GENOMIC DNA]</scope>
    <source>
        <strain evidence="3">F2-233</strain>
    </source>
</reference>
<keyword evidence="1" id="KW-0732">Signal</keyword>
<dbReference type="Pfam" id="PF11376">
    <property type="entry name" value="DUF3179"/>
    <property type="match status" value="1"/>
</dbReference>
<comment type="caution">
    <text evidence="2">The sequence shown here is derived from an EMBL/GenBank/DDBJ whole genome shotgun (WGS) entry which is preliminary data.</text>
</comment>
<feature type="signal peptide" evidence="1">
    <location>
        <begin position="1"/>
        <end position="22"/>
    </location>
</feature>